<dbReference type="PANTHER" id="PTHR21180:SF32">
    <property type="entry name" value="ENDONUCLEASE_EXONUCLEASE_PHOSPHATASE FAMILY DOMAIN-CONTAINING PROTEIN 1"/>
    <property type="match status" value="1"/>
</dbReference>
<keyword evidence="1" id="KW-0472">Membrane</keyword>
<organism evidence="2 3">
    <name type="scientific">Flavobacterium agrisoli</name>
    <dbReference type="NCBI Taxonomy" id="2793066"/>
    <lineage>
        <taxon>Bacteria</taxon>
        <taxon>Pseudomonadati</taxon>
        <taxon>Bacteroidota</taxon>
        <taxon>Flavobacteriia</taxon>
        <taxon>Flavobacteriales</taxon>
        <taxon>Flavobacteriaceae</taxon>
        <taxon>Flavobacterium</taxon>
    </lineage>
</organism>
<dbReference type="AlphaFoldDB" id="A0A934PPY7"/>
<keyword evidence="3" id="KW-1185">Reference proteome</keyword>
<name>A0A934PPY7_9FLAO</name>
<dbReference type="Proteomes" id="UP000609172">
    <property type="component" value="Unassembled WGS sequence"/>
</dbReference>
<gene>
    <name evidence="2" type="ORF">I5M07_11550</name>
</gene>
<accession>A0A934PPY7</accession>
<dbReference type="RefSeq" id="WP_200106593.1">
    <property type="nucleotide sequence ID" value="NZ_JAEHFV010000004.1"/>
</dbReference>
<dbReference type="Pfam" id="PF12836">
    <property type="entry name" value="HHH_3"/>
    <property type="match status" value="2"/>
</dbReference>
<feature type="transmembrane region" description="Helical" evidence="1">
    <location>
        <begin position="20"/>
        <end position="37"/>
    </location>
</feature>
<evidence type="ECO:0000313" key="3">
    <source>
        <dbReference type="Proteomes" id="UP000609172"/>
    </source>
</evidence>
<comment type="caution">
    <text evidence="2">The sequence shown here is derived from an EMBL/GenBank/DDBJ whole genome shotgun (WGS) entry which is preliminary data.</text>
</comment>
<sequence>MRKSNSNWFLKYSKKQQISLVVLVVICLMLQFVLFSVDFSTQYHITPEEQNWIGKQKELEAIKAKSKLNEFRIYTFNPNYLSDYKGYKLGMSTAEIDRLLAFRKQNKYVNSAAEFQKVTQISDSLLKIIAPYFKFPSWVKNKPVAFVSNSVRTKSTMSKIKTDINLATAADLERIYGIGEKLAQRILSYKAKVGGFVSMKQLDEIWGLSPEVLSELDQNFKIIQMPVIKKVNINNASLKELSQFPYFNYASAKQILIYRSMNGDFHSIEDLIKIKDFPVEKANIIALYLDF</sequence>
<evidence type="ECO:0000313" key="2">
    <source>
        <dbReference type="EMBL" id="MBK0370468.1"/>
    </source>
</evidence>
<dbReference type="EMBL" id="JAEHFV010000004">
    <property type="protein sequence ID" value="MBK0370468.1"/>
    <property type="molecule type" value="Genomic_DNA"/>
</dbReference>
<protein>
    <submittedName>
        <fullName evidence="2">Helix-hairpin-helix domain-containing protein</fullName>
    </submittedName>
</protein>
<proteinExistence type="predicted"/>
<dbReference type="GO" id="GO:0015627">
    <property type="term" value="C:type II protein secretion system complex"/>
    <property type="evidence" value="ECO:0007669"/>
    <property type="project" value="TreeGrafter"/>
</dbReference>
<keyword evidence="1" id="KW-0812">Transmembrane</keyword>
<dbReference type="PANTHER" id="PTHR21180">
    <property type="entry name" value="ENDONUCLEASE/EXONUCLEASE/PHOSPHATASE FAMILY DOMAIN-CONTAINING PROTEIN 1"/>
    <property type="match status" value="1"/>
</dbReference>
<dbReference type="InterPro" id="IPR010994">
    <property type="entry name" value="RuvA_2-like"/>
</dbReference>
<reference evidence="2" key="1">
    <citation type="submission" date="2020-12" db="EMBL/GenBank/DDBJ databases">
        <title>Bacterial novel species Flavobacterium sp. SE-1-e isolated from soil.</title>
        <authorList>
            <person name="Jung H.-Y."/>
        </authorList>
    </citation>
    <scope>NUCLEOTIDE SEQUENCE</scope>
    <source>
        <strain evidence="2">SE-1-e</strain>
    </source>
</reference>
<dbReference type="Gene3D" id="1.10.150.280">
    <property type="entry name" value="AF1531-like domain"/>
    <property type="match status" value="2"/>
</dbReference>
<keyword evidence="1" id="KW-1133">Transmembrane helix</keyword>
<dbReference type="InterPro" id="IPR051675">
    <property type="entry name" value="Endo/Exo/Phosphatase_dom_1"/>
</dbReference>
<dbReference type="GO" id="GO:0015628">
    <property type="term" value="P:protein secretion by the type II secretion system"/>
    <property type="evidence" value="ECO:0007669"/>
    <property type="project" value="TreeGrafter"/>
</dbReference>
<evidence type="ECO:0000256" key="1">
    <source>
        <dbReference type="SAM" id="Phobius"/>
    </source>
</evidence>
<dbReference type="SUPFAM" id="SSF47781">
    <property type="entry name" value="RuvA domain 2-like"/>
    <property type="match status" value="3"/>
</dbReference>